<dbReference type="InterPro" id="IPR011032">
    <property type="entry name" value="GroES-like_sf"/>
</dbReference>
<dbReference type="InterPro" id="IPR013154">
    <property type="entry name" value="ADH-like_N"/>
</dbReference>
<evidence type="ECO:0000256" key="5">
    <source>
        <dbReference type="ARBA" id="ARBA00023002"/>
    </source>
</evidence>
<feature type="domain" description="Alcohol dehydrogenase-like N-terminal" evidence="6">
    <location>
        <begin position="28"/>
        <end position="100"/>
    </location>
</feature>
<dbReference type="GO" id="GO:0046872">
    <property type="term" value="F:metal ion binding"/>
    <property type="evidence" value="ECO:0007669"/>
    <property type="project" value="UniProtKB-KW"/>
</dbReference>
<sequence>MLDNLSLVLHKKDDLRLEVTELPGDPAPNEVQLASHTVGICGSDIHFWKDGGIDKWVVKNPIVLGHEGSATVIKVGAKVKNLKVGDRVAVEPGIACLNCQ</sequence>
<dbReference type="SUPFAM" id="SSF50129">
    <property type="entry name" value="GroES-like"/>
    <property type="match status" value="1"/>
</dbReference>
<reference evidence="7" key="1">
    <citation type="submission" date="2020-11" db="EMBL/GenBank/DDBJ databases">
        <authorList>
            <person name="Tran Van P."/>
        </authorList>
    </citation>
    <scope>NUCLEOTIDE SEQUENCE</scope>
</reference>
<dbReference type="EMBL" id="OC953630">
    <property type="protein sequence ID" value="CAD7664494.1"/>
    <property type="molecule type" value="Genomic_DNA"/>
</dbReference>
<evidence type="ECO:0000256" key="3">
    <source>
        <dbReference type="ARBA" id="ARBA00022723"/>
    </source>
</evidence>
<evidence type="ECO:0000256" key="4">
    <source>
        <dbReference type="ARBA" id="ARBA00022833"/>
    </source>
</evidence>
<gene>
    <name evidence="7" type="ORF">ONB1V03_LOCUS21052</name>
</gene>
<dbReference type="PANTHER" id="PTHR43161:SF9">
    <property type="entry name" value="SORBITOL DEHYDROGENASE"/>
    <property type="match status" value="1"/>
</dbReference>
<keyword evidence="4" id="KW-0862">Zinc</keyword>
<evidence type="ECO:0000313" key="7">
    <source>
        <dbReference type="EMBL" id="CAD7664494.1"/>
    </source>
</evidence>
<dbReference type="Gene3D" id="3.90.180.10">
    <property type="entry name" value="Medium-chain alcohol dehydrogenases, catalytic domain"/>
    <property type="match status" value="1"/>
</dbReference>
<evidence type="ECO:0000313" key="8">
    <source>
        <dbReference type="Proteomes" id="UP000728032"/>
    </source>
</evidence>
<keyword evidence="8" id="KW-1185">Reference proteome</keyword>
<evidence type="ECO:0000256" key="1">
    <source>
        <dbReference type="ARBA" id="ARBA00001947"/>
    </source>
</evidence>
<dbReference type="EMBL" id="CAJPVJ010038805">
    <property type="protein sequence ID" value="CAG2181631.1"/>
    <property type="molecule type" value="Genomic_DNA"/>
</dbReference>
<dbReference type="Pfam" id="PF08240">
    <property type="entry name" value="ADH_N"/>
    <property type="match status" value="1"/>
</dbReference>
<accession>A0A7R9MRS6</accession>
<comment type="similarity">
    <text evidence="2">Belongs to the zinc-containing alcohol dehydrogenase family.</text>
</comment>
<comment type="cofactor">
    <cofactor evidence="1">
        <name>Zn(2+)</name>
        <dbReference type="ChEBI" id="CHEBI:29105"/>
    </cofactor>
</comment>
<evidence type="ECO:0000256" key="2">
    <source>
        <dbReference type="ARBA" id="ARBA00008072"/>
    </source>
</evidence>
<dbReference type="PANTHER" id="PTHR43161">
    <property type="entry name" value="SORBITOL DEHYDROGENASE"/>
    <property type="match status" value="1"/>
</dbReference>
<keyword evidence="5" id="KW-0560">Oxidoreductase</keyword>
<dbReference type="Proteomes" id="UP000728032">
    <property type="component" value="Unassembled WGS sequence"/>
</dbReference>
<keyword evidence="3" id="KW-0479">Metal-binding</keyword>
<dbReference type="AlphaFoldDB" id="A0A7R9MRS6"/>
<dbReference type="OrthoDB" id="1879366at2759"/>
<organism evidence="7">
    <name type="scientific">Oppiella nova</name>
    <dbReference type="NCBI Taxonomy" id="334625"/>
    <lineage>
        <taxon>Eukaryota</taxon>
        <taxon>Metazoa</taxon>
        <taxon>Ecdysozoa</taxon>
        <taxon>Arthropoda</taxon>
        <taxon>Chelicerata</taxon>
        <taxon>Arachnida</taxon>
        <taxon>Acari</taxon>
        <taxon>Acariformes</taxon>
        <taxon>Sarcoptiformes</taxon>
        <taxon>Oribatida</taxon>
        <taxon>Brachypylina</taxon>
        <taxon>Oppioidea</taxon>
        <taxon>Oppiidae</taxon>
        <taxon>Oppiella</taxon>
    </lineage>
</organism>
<proteinExistence type="inferred from homology"/>
<feature type="non-terminal residue" evidence="7">
    <location>
        <position position="100"/>
    </location>
</feature>
<protein>
    <recommendedName>
        <fullName evidence="6">Alcohol dehydrogenase-like N-terminal domain-containing protein</fullName>
    </recommendedName>
</protein>
<evidence type="ECO:0000259" key="6">
    <source>
        <dbReference type="Pfam" id="PF08240"/>
    </source>
</evidence>
<dbReference type="GO" id="GO:0016491">
    <property type="term" value="F:oxidoreductase activity"/>
    <property type="evidence" value="ECO:0007669"/>
    <property type="project" value="UniProtKB-KW"/>
</dbReference>
<name>A0A7R9MRS6_9ACAR</name>